<evidence type="ECO:0000313" key="1">
    <source>
        <dbReference type="EMBL" id="ETV72289.1"/>
    </source>
</evidence>
<dbReference type="EMBL" id="KI913154">
    <property type="protein sequence ID" value="ETV72289.1"/>
    <property type="molecule type" value="Genomic_DNA"/>
</dbReference>
<feature type="non-terminal residue" evidence="1">
    <location>
        <position position="59"/>
    </location>
</feature>
<dbReference type="AlphaFoldDB" id="W4FZT4"/>
<protein>
    <submittedName>
        <fullName evidence="1">Uncharacterized protein</fullName>
    </submittedName>
</protein>
<reference evidence="1" key="1">
    <citation type="submission" date="2013-12" db="EMBL/GenBank/DDBJ databases">
        <title>The Genome Sequence of Aphanomyces astaci APO3.</title>
        <authorList>
            <consortium name="The Broad Institute Genomics Platform"/>
            <person name="Russ C."/>
            <person name="Tyler B."/>
            <person name="van West P."/>
            <person name="Dieguez-Uribeondo J."/>
            <person name="Young S.K."/>
            <person name="Zeng Q."/>
            <person name="Gargeya S."/>
            <person name="Fitzgerald M."/>
            <person name="Abouelleil A."/>
            <person name="Alvarado L."/>
            <person name="Chapman S.B."/>
            <person name="Gainer-Dewar J."/>
            <person name="Goldberg J."/>
            <person name="Griggs A."/>
            <person name="Gujja S."/>
            <person name="Hansen M."/>
            <person name="Howarth C."/>
            <person name="Imamovic A."/>
            <person name="Ireland A."/>
            <person name="Larimer J."/>
            <person name="McCowan C."/>
            <person name="Murphy C."/>
            <person name="Pearson M."/>
            <person name="Poon T.W."/>
            <person name="Priest M."/>
            <person name="Roberts A."/>
            <person name="Saif S."/>
            <person name="Shea T."/>
            <person name="Sykes S."/>
            <person name="Wortman J."/>
            <person name="Nusbaum C."/>
            <person name="Birren B."/>
        </authorList>
    </citation>
    <scope>NUCLEOTIDE SEQUENCE [LARGE SCALE GENOMIC DNA]</scope>
    <source>
        <strain evidence="1">APO3</strain>
    </source>
</reference>
<dbReference type="VEuPathDB" id="FungiDB:H257_12459"/>
<dbReference type="RefSeq" id="XP_009837971.1">
    <property type="nucleotide sequence ID" value="XM_009839669.1"/>
</dbReference>
<sequence>MQLRRSSSAAKWACKHDACPFHVSVSGRVFISTMDLSHNHALNHLGIGRRHEGITHNNK</sequence>
<accession>W4FZT4</accession>
<gene>
    <name evidence="1" type="ORF">H257_12459</name>
</gene>
<name>W4FZT4_APHAT</name>
<dbReference type="GeneID" id="20814455"/>
<organism evidence="1">
    <name type="scientific">Aphanomyces astaci</name>
    <name type="common">Crayfish plague agent</name>
    <dbReference type="NCBI Taxonomy" id="112090"/>
    <lineage>
        <taxon>Eukaryota</taxon>
        <taxon>Sar</taxon>
        <taxon>Stramenopiles</taxon>
        <taxon>Oomycota</taxon>
        <taxon>Saprolegniomycetes</taxon>
        <taxon>Saprolegniales</taxon>
        <taxon>Verrucalvaceae</taxon>
        <taxon>Aphanomyces</taxon>
    </lineage>
</organism>
<proteinExistence type="predicted"/>